<evidence type="ECO:0000313" key="2">
    <source>
        <dbReference type="Proteomes" id="UP000515823"/>
    </source>
</evidence>
<sequence>MLKKYWIKCPICNGKTRVQVFHNTVLKDFPLFCPKCKLTHIIDVEKLEIVIKNTEKQTFIIYKKGYKNETFT</sequence>
<name>A0A7G9G4M9_9FIRM</name>
<dbReference type="RefSeq" id="WP_249303019.1">
    <property type="nucleotide sequence ID" value="NZ_CP060634.1"/>
</dbReference>
<dbReference type="EMBL" id="CP060634">
    <property type="protein sequence ID" value="QNM05761.1"/>
    <property type="molecule type" value="Genomic_DNA"/>
</dbReference>
<dbReference type="KEGG" id="qdo:H9Q78_00880"/>
<dbReference type="AlphaFoldDB" id="A0A7G9G4M9"/>
<dbReference type="Proteomes" id="UP000515823">
    <property type="component" value="Chromosome"/>
</dbReference>
<accession>A0A7G9G4M9</accession>
<dbReference type="InterPro" id="IPR025957">
    <property type="entry name" value="Cys_rich_KTR"/>
</dbReference>
<dbReference type="Pfam" id="PF14205">
    <property type="entry name" value="Cys_rich_KTR"/>
    <property type="match status" value="1"/>
</dbReference>
<proteinExistence type="predicted"/>
<protein>
    <submittedName>
        <fullName evidence="1">Conjugal transfer protein</fullName>
    </submittedName>
</protein>
<organism evidence="1 2">
    <name type="scientific">Qiania dongpingensis</name>
    <dbReference type="NCBI Taxonomy" id="2763669"/>
    <lineage>
        <taxon>Bacteria</taxon>
        <taxon>Bacillati</taxon>
        <taxon>Bacillota</taxon>
        <taxon>Clostridia</taxon>
        <taxon>Lachnospirales</taxon>
        <taxon>Lachnospiraceae</taxon>
        <taxon>Qiania</taxon>
    </lineage>
</organism>
<gene>
    <name evidence="1" type="ORF">H9Q78_00880</name>
</gene>
<keyword evidence="2" id="KW-1185">Reference proteome</keyword>
<evidence type="ECO:0000313" key="1">
    <source>
        <dbReference type="EMBL" id="QNM05761.1"/>
    </source>
</evidence>
<reference evidence="1 2" key="1">
    <citation type="submission" date="2020-08" db="EMBL/GenBank/DDBJ databases">
        <authorList>
            <person name="Liu C."/>
            <person name="Sun Q."/>
        </authorList>
    </citation>
    <scope>NUCLEOTIDE SEQUENCE [LARGE SCALE GENOMIC DNA]</scope>
    <source>
        <strain evidence="1 2">NSJ-38</strain>
    </source>
</reference>